<name>A0AAE0G247_9CHLO</name>
<proteinExistence type="predicted"/>
<feature type="compositionally biased region" description="Basic and acidic residues" evidence="1">
    <location>
        <begin position="362"/>
        <end position="374"/>
    </location>
</feature>
<feature type="compositionally biased region" description="Acidic residues" evidence="1">
    <location>
        <begin position="375"/>
        <end position="411"/>
    </location>
</feature>
<keyword evidence="3" id="KW-1185">Reference proteome</keyword>
<feature type="region of interest" description="Disordered" evidence="1">
    <location>
        <begin position="336"/>
        <end position="411"/>
    </location>
</feature>
<protein>
    <submittedName>
        <fullName evidence="2">Uncharacterized protein</fullName>
    </submittedName>
</protein>
<sequence>MELKARRERERKARYKYICIDGHGRYNFYQDAYKSGATVGNRSVPAKSDMFLTHDVSLLDGELNENEITTLCVAKINVNDQGSKERTFYHDYAMFKWNIKISKKVRNRKVKSSELAAQYGSPEFNQRFFMRLLKVTEFLESRDWAEAVIRKQCAILGKGACLHLECMYSNGELEKLTTEQQKYVFREVELGIPFTENTPGGGVRVKKDADIKGNPATATLKPPSRIVTSARTFTDLCTAVSQRAKAREEICGLKGSVRDPARSVAWLNKLDDGHHDAILMGESDKIKAPPSVTACRLQVPQTYVTKAARKYMEACGWSEKTEEERKKQLEAQEVLRQGGRKRKATSQTTDEGAKQLVLLGKVVDDEAGESKGAEDMEEVEEDGSAEEEDDEDDDEEPTPDDMDLTDEDEDARTERFERKAAREDLDTFDEKQAKLTTATRNKKANKALRDKWELRRAELDAKMATDAELEKRAEKKLAEHLEEKEAAHQQRLNTPKKQKKHLLQPDVQELVMLPDLEDLEVGSKVMKLGGIRRNGQVWFNDGDQGGSEELQTFLGKRWTNMEPETDYLVHITCVPSKDAGKPVKNKTPKVYYCLRKHVITVIEEEVLTLTSLLLSPVVSAPLGNQVQVMQLELVVLLRQVVQPELVVPMQQVVLQLVVLQNTTSTKITTTNRSSMCLLTV</sequence>
<dbReference type="EMBL" id="LGRX02010665">
    <property type="protein sequence ID" value="KAK3269933.1"/>
    <property type="molecule type" value="Genomic_DNA"/>
</dbReference>
<organism evidence="2 3">
    <name type="scientific">Cymbomonas tetramitiformis</name>
    <dbReference type="NCBI Taxonomy" id="36881"/>
    <lineage>
        <taxon>Eukaryota</taxon>
        <taxon>Viridiplantae</taxon>
        <taxon>Chlorophyta</taxon>
        <taxon>Pyramimonadophyceae</taxon>
        <taxon>Pyramimonadales</taxon>
        <taxon>Pyramimonadaceae</taxon>
        <taxon>Cymbomonas</taxon>
    </lineage>
</organism>
<comment type="caution">
    <text evidence="2">The sequence shown here is derived from an EMBL/GenBank/DDBJ whole genome shotgun (WGS) entry which is preliminary data.</text>
</comment>
<evidence type="ECO:0000313" key="3">
    <source>
        <dbReference type="Proteomes" id="UP001190700"/>
    </source>
</evidence>
<dbReference type="Proteomes" id="UP001190700">
    <property type="component" value="Unassembled WGS sequence"/>
</dbReference>
<accession>A0AAE0G247</accession>
<feature type="region of interest" description="Disordered" evidence="1">
    <location>
        <begin position="482"/>
        <end position="501"/>
    </location>
</feature>
<gene>
    <name evidence="2" type="ORF">CYMTET_21646</name>
</gene>
<evidence type="ECO:0000313" key="2">
    <source>
        <dbReference type="EMBL" id="KAK3269933.1"/>
    </source>
</evidence>
<dbReference type="AlphaFoldDB" id="A0AAE0G247"/>
<evidence type="ECO:0000256" key="1">
    <source>
        <dbReference type="SAM" id="MobiDB-lite"/>
    </source>
</evidence>
<reference evidence="2 3" key="1">
    <citation type="journal article" date="2015" name="Genome Biol. Evol.">
        <title>Comparative Genomics of a Bacterivorous Green Alga Reveals Evolutionary Causalities and Consequences of Phago-Mixotrophic Mode of Nutrition.</title>
        <authorList>
            <person name="Burns J.A."/>
            <person name="Paasch A."/>
            <person name="Narechania A."/>
            <person name="Kim E."/>
        </authorList>
    </citation>
    <scope>NUCLEOTIDE SEQUENCE [LARGE SCALE GENOMIC DNA]</scope>
    <source>
        <strain evidence="2 3">PLY_AMNH</strain>
    </source>
</reference>